<sequence>MNKLPLPSKIERHRYFGSVDPIIGDKPTSKENMKDLQNKEQDYFFKIEQVGVKNLTYPVLVSSTLAPFEQNSVGNFTLTTGLVREQKGINMSRLPEVLHEFYQEGLRMDFSTLKDLTKRLAEKMKQESSTIHVVFPWFFERKSPVMQLSGLMKADVELEVHYDADEGWTEKVKMTALTTTLCPCSKEISEYSAHNQRGVVTVEVTTAPGETFPHNFKEILLDIMESNASARLHPVLKRPDEKKVTEQAYENPRFVEDLIRLIATDLYLTDWVKSFKIECRNEESIHQHDAYAKMEFQK</sequence>
<dbReference type="NCBIfam" id="NF010200">
    <property type="entry name" value="PRK13674.1-1"/>
    <property type="match status" value="1"/>
</dbReference>
<protein>
    <recommendedName>
        <fullName evidence="2">GTP cyclohydrolase FolE2</fullName>
        <ecNumber evidence="2">3.5.4.16</ecNumber>
    </recommendedName>
</protein>
<dbReference type="Gene3D" id="3.10.270.10">
    <property type="entry name" value="Urate Oxidase"/>
    <property type="match status" value="1"/>
</dbReference>
<dbReference type="GO" id="GO:0003934">
    <property type="term" value="F:GTP cyclohydrolase I activity"/>
    <property type="evidence" value="ECO:0007669"/>
    <property type="project" value="UniProtKB-UniRule"/>
</dbReference>
<feature type="site" description="May be catalytically important" evidence="2">
    <location>
        <position position="182"/>
    </location>
</feature>
<dbReference type="InterPro" id="IPR022838">
    <property type="entry name" value="GTP_cyclohydrolase_FolE2"/>
</dbReference>
<dbReference type="UniPathway" id="UPA00848">
    <property type="reaction ID" value="UER00151"/>
</dbReference>
<accession>A0A5D4S756</accession>
<dbReference type="EC" id="3.5.4.16" evidence="2"/>
<comment type="similarity">
    <text evidence="2">Belongs to the GTP cyclohydrolase IV family.</text>
</comment>
<dbReference type="EMBL" id="VTEV01000016">
    <property type="protein sequence ID" value="TYS59525.1"/>
    <property type="molecule type" value="Genomic_DNA"/>
</dbReference>
<comment type="catalytic activity">
    <reaction evidence="2">
        <text>GTP + H2O = 7,8-dihydroneopterin 3'-triphosphate + formate + H(+)</text>
        <dbReference type="Rhea" id="RHEA:17473"/>
        <dbReference type="ChEBI" id="CHEBI:15377"/>
        <dbReference type="ChEBI" id="CHEBI:15378"/>
        <dbReference type="ChEBI" id="CHEBI:15740"/>
        <dbReference type="ChEBI" id="CHEBI:37565"/>
        <dbReference type="ChEBI" id="CHEBI:58462"/>
        <dbReference type="EC" id="3.5.4.16"/>
    </reaction>
</comment>
<reference evidence="3 4" key="1">
    <citation type="submission" date="2019-08" db="EMBL/GenBank/DDBJ databases">
        <title>Bacillus genomes from the desert of Cuatro Cienegas, Coahuila.</title>
        <authorList>
            <person name="Olmedo-Alvarez G."/>
        </authorList>
    </citation>
    <scope>NUCLEOTIDE SEQUENCE [LARGE SCALE GENOMIC DNA]</scope>
    <source>
        <strain evidence="3 4">CH28_1T</strain>
    </source>
</reference>
<dbReference type="HAMAP" id="MF_01527_B">
    <property type="entry name" value="GTP_cyclohydrol_B"/>
    <property type="match status" value="1"/>
</dbReference>
<dbReference type="Proteomes" id="UP000322524">
    <property type="component" value="Unassembled WGS sequence"/>
</dbReference>
<proteinExistence type="inferred from homology"/>
<comment type="function">
    <text evidence="2">Converts GTP to 7,8-dihydroneopterin triphosphate.</text>
</comment>
<dbReference type="OrthoDB" id="9774824at2"/>
<dbReference type="PANTHER" id="PTHR36445:SF1">
    <property type="entry name" value="GTP CYCLOHYDROLASE MPTA"/>
    <property type="match status" value="1"/>
</dbReference>
<comment type="pathway">
    <text evidence="2">Cofactor biosynthesis; 7,8-dihydroneopterin triphosphate biosynthesis; 7,8-dihydroneopterin triphosphate from GTP: step 1/1.</text>
</comment>
<evidence type="ECO:0000313" key="4">
    <source>
        <dbReference type="Proteomes" id="UP000322524"/>
    </source>
</evidence>
<organism evidence="3 4">
    <name type="scientific">Sutcliffiella horikoshii</name>
    <dbReference type="NCBI Taxonomy" id="79883"/>
    <lineage>
        <taxon>Bacteria</taxon>
        <taxon>Bacillati</taxon>
        <taxon>Bacillota</taxon>
        <taxon>Bacilli</taxon>
        <taxon>Bacillales</taxon>
        <taxon>Bacillaceae</taxon>
        <taxon>Sutcliffiella</taxon>
    </lineage>
</organism>
<evidence type="ECO:0000256" key="1">
    <source>
        <dbReference type="ARBA" id="ARBA00022801"/>
    </source>
</evidence>
<keyword evidence="1 2" id="KW-0378">Hydrolase</keyword>
<evidence type="ECO:0000256" key="2">
    <source>
        <dbReference type="HAMAP-Rule" id="MF_01527"/>
    </source>
</evidence>
<dbReference type="PANTHER" id="PTHR36445">
    <property type="entry name" value="GTP CYCLOHYDROLASE MPTA"/>
    <property type="match status" value="1"/>
</dbReference>
<comment type="caution">
    <text evidence="3">The sequence shown here is derived from an EMBL/GenBank/DDBJ whole genome shotgun (WGS) entry which is preliminary data.</text>
</comment>
<dbReference type="InterPro" id="IPR003801">
    <property type="entry name" value="GTP_cyclohydrolase_FolE2/MptA"/>
</dbReference>
<gene>
    <name evidence="2" type="primary">folE2</name>
    <name evidence="3" type="ORF">FZC76_22095</name>
</gene>
<dbReference type="Pfam" id="PF02649">
    <property type="entry name" value="GCHY-1"/>
    <property type="match status" value="1"/>
</dbReference>
<name>A0A5D4S756_9BACI</name>
<dbReference type="AlphaFoldDB" id="A0A5D4S756"/>
<dbReference type="GO" id="GO:0046654">
    <property type="term" value="P:tetrahydrofolate biosynthetic process"/>
    <property type="evidence" value="ECO:0007669"/>
    <property type="project" value="UniProtKB-UniRule"/>
</dbReference>
<evidence type="ECO:0000313" key="3">
    <source>
        <dbReference type="EMBL" id="TYS59525.1"/>
    </source>
</evidence>